<dbReference type="Pfam" id="PF12867">
    <property type="entry name" value="DinB_2"/>
    <property type="match status" value="1"/>
</dbReference>
<evidence type="ECO:0000313" key="7">
    <source>
        <dbReference type="Proteomes" id="UP000182248"/>
    </source>
</evidence>
<dbReference type="RefSeq" id="WP_072317128.1">
    <property type="nucleotide sequence ID" value="NZ_FPJE01000009.1"/>
</dbReference>
<dbReference type="Gene3D" id="1.20.120.450">
    <property type="entry name" value="dinb family like domain"/>
    <property type="match status" value="1"/>
</dbReference>
<keyword evidence="4" id="KW-0862">Zinc</keyword>
<keyword evidence="2" id="KW-0479">Metal-binding</keyword>
<dbReference type="STRING" id="1150368.SAMN02927921_01895"/>
<evidence type="ECO:0000259" key="5">
    <source>
        <dbReference type="Pfam" id="PF12867"/>
    </source>
</evidence>
<evidence type="ECO:0000313" key="6">
    <source>
        <dbReference type="EMBL" id="SFW49341.1"/>
    </source>
</evidence>
<dbReference type="InterPro" id="IPR024775">
    <property type="entry name" value="DinB-like"/>
</dbReference>
<dbReference type="SUPFAM" id="SSF109854">
    <property type="entry name" value="DinB/YfiT-like putative metalloenzymes"/>
    <property type="match status" value="1"/>
</dbReference>
<proteinExistence type="inferred from homology"/>
<evidence type="ECO:0000256" key="4">
    <source>
        <dbReference type="ARBA" id="ARBA00022833"/>
    </source>
</evidence>
<dbReference type="NCBIfam" id="NF009807">
    <property type="entry name" value="PRK13291.1"/>
    <property type="match status" value="1"/>
</dbReference>
<evidence type="ECO:0000256" key="1">
    <source>
        <dbReference type="ARBA" id="ARBA00022490"/>
    </source>
</evidence>
<dbReference type="GO" id="GO:0046872">
    <property type="term" value="F:metal ion binding"/>
    <property type="evidence" value="ECO:0007669"/>
    <property type="project" value="UniProtKB-KW"/>
</dbReference>
<keyword evidence="3" id="KW-0378">Hydrolase</keyword>
<dbReference type="OrthoDB" id="9796039at2"/>
<dbReference type="InterPro" id="IPR023774">
    <property type="entry name" value="Put_metal_dep_hydrolase_YfiT"/>
</dbReference>
<dbReference type="HAMAP" id="MF_01256">
    <property type="entry name" value="YfiT_hydrol"/>
    <property type="match status" value="1"/>
</dbReference>
<keyword evidence="1" id="KW-0963">Cytoplasm</keyword>
<dbReference type="Proteomes" id="UP000182248">
    <property type="component" value="Unassembled WGS sequence"/>
</dbReference>
<keyword evidence="7" id="KW-1185">Reference proteome</keyword>
<gene>
    <name evidence="6" type="ORF">SAMN02927921_01895</name>
</gene>
<evidence type="ECO:0000256" key="3">
    <source>
        <dbReference type="ARBA" id="ARBA00022801"/>
    </source>
</evidence>
<feature type="domain" description="DinB-like" evidence="5">
    <location>
        <begin position="32"/>
        <end position="166"/>
    </location>
</feature>
<organism evidence="6 7">
    <name type="scientific">Sinomicrobium oceani</name>
    <dbReference type="NCBI Taxonomy" id="1150368"/>
    <lineage>
        <taxon>Bacteria</taxon>
        <taxon>Pseudomonadati</taxon>
        <taxon>Bacteroidota</taxon>
        <taxon>Flavobacteriia</taxon>
        <taxon>Flavobacteriales</taxon>
        <taxon>Flavobacteriaceae</taxon>
        <taxon>Sinomicrobium</taxon>
    </lineage>
</organism>
<name>A0A1K1PPH0_9FLAO</name>
<dbReference type="EMBL" id="FPJE01000009">
    <property type="protein sequence ID" value="SFW49341.1"/>
    <property type="molecule type" value="Genomic_DNA"/>
</dbReference>
<dbReference type="InterPro" id="IPR034660">
    <property type="entry name" value="DinB/YfiT-like"/>
</dbReference>
<reference evidence="6 7" key="1">
    <citation type="submission" date="2016-11" db="EMBL/GenBank/DDBJ databases">
        <authorList>
            <person name="Jaros S."/>
            <person name="Januszkiewicz K."/>
            <person name="Wedrychowicz H."/>
        </authorList>
    </citation>
    <scope>NUCLEOTIDE SEQUENCE [LARGE SCALE GENOMIC DNA]</scope>
    <source>
        <strain evidence="6 7">CGMCC 1.12145</strain>
    </source>
</reference>
<accession>A0A1K1PPH0</accession>
<protein>
    <submittedName>
        <fullName evidence="6">DinB superfamily protein</fullName>
    </submittedName>
</protein>
<dbReference type="AlphaFoldDB" id="A0A1K1PPH0"/>
<dbReference type="GO" id="GO:0016787">
    <property type="term" value="F:hydrolase activity"/>
    <property type="evidence" value="ECO:0007669"/>
    <property type="project" value="UniProtKB-KW"/>
</dbReference>
<evidence type="ECO:0000256" key="2">
    <source>
        <dbReference type="ARBA" id="ARBA00022723"/>
    </source>
</evidence>
<sequence>MNKDTLRYPIGKFRVPEYIGEKELGTWISELEVYPERLQTLVSHLGPEQLDTPYRPGGWTVRQVLHHLYDSHTNSYVRFKWTLTENTPVIKAYEEGLWAALEDSRSAPASLALQGLQALHAKWIYLLRMLTPDDLSRTFVHPESGKETTLAINVGIYAWHSEHHYMHIYRLLERRGWLPEM</sequence>